<comment type="caution">
    <text evidence="1">The sequence shown here is derived from an EMBL/GenBank/DDBJ whole genome shotgun (WGS) entry which is preliminary data.</text>
</comment>
<sequence>MNSGAKIDAERCEVNVHSTEHNAMIMNAQSSLDVSRTCVAGKSILNNGGRIGGLEIGCRPPADPYAGKIPEPTLPASCTTSGPKSPGTHTLKSGIHCDVTFNGTANVTFEPGLHIVRGTMIINAGTVKAEGVTFYFPNTQSRIQLNDNITMSASAPASGPYQGILMFERTSDPSNNSHKQQFVFNRMELQRLEGAIYLPNRDVTYNAKSNINGHKTALVVNTLIINQADWKLDGLTSAGAGQRSVYLSR</sequence>
<evidence type="ECO:0000313" key="2">
    <source>
        <dbReference type="Proteomes" id="UP000601789"/>
    </source>
</evidence>
<accession>A0ABS0SBG3</accession>
<evidence type="ECO:0000313" key="1">
    <source>
        <dbReference type="EMBL" id="MBI1620628.1"/>
    </source>
</evidence>
<gene>
    <name evidence="1" type="ORF">IOD40_08130</name>
</gene>
<proteinExistence type="predicted"/>
<dbReference type="EMBL" id="JADGMQ010000004">
    <property type="protein sequence ID" value="MBI1620628.1"/>
    <property type="molecule type" value="Genomic_DNA"/>
</dbReference>
<reference evidence="1 2" key="1">
    <citation type="submission" date="2020-10" db="EMBL/GenBank/DDBJ databases">
        <title>Aquamicrobium zhengzhouensis sp. nov., a exopolysaccharide producing bacterium isolated from farmland soil.</title>
        <authorList>
            <person name="Wang X."/>
        </authorList>
    </citation>
    <scope>NUCLEOTIDE SEQUENCE [LARGE SCALE GENOMIC DNA]</scope>
    <source>
        <strain evidence="2">cd-1</strain>
    </source>
</reference>
<protein>
    <submittedName>
        <fullName evidence="1">Uncharacterized protein</fullName>
    </submittedName>
</protein>
<organism evidence="1 2">
    <name type="scientific">Aquamicrobium zhengzhouense</name>
    <dbReference type="NCBI Taxonomy" id="2781738"/>
    <lineage>
        <taxon>Bacteria</taxon>
        <taxon>Pseudomonadati</taxon>
        <taxon>Pseudomonadota</taxon>
        <taxon>Alphaproteobacteria</taxon>
        <taxon>Hyphomicrobiales</taxon>
        <taxon>Phyllobacteriaceae</taxon>
        <taxon>Aquamicrobium</taxon>
    </lineage>
</organism>
<keyword evidence="2" id="KW-1185">Reference proteome</keyword>
<name>A0ABS0SBG3_9HYPH</name>
<dbReference type="Proteomes" id="UP000601789">
    <property type="component" value="Unassembled WGS sequence"/>
</dbReference>